<dbReference type="AlphaFoldDB" id="A0A1F7SJM0"/>
<feature type="binding site" evidence="8">
    <location>
        <begin position="215"/>
        <end position="216"/>
    </location>
    <ligand>
        <name>substrate</name>
    </ligand>
</feature>
<dbReference type="SUPFAM" id="SSF54506">
    <property type="entry name" value="Diaminopimelate epimerase-like"/>
    <property type="match status" value="2"/>
</dbReference>
<dbReference type="Gene3D" id="3.10.310.10">
    <property type="entry name" value="Diaminopimelate Epimerase, Chain A, domain 1"/>
    <property type="match status" value="2"/>
</dbReference>
<dbReference type="GO" id="GO:0005829">
    <property type="term" value="C:cytosol"/>
    <property type="evidence" value="ECO:0007669"/>
    <property type="project" value="TreeGrafter"/>
</dbReference>
<evidence type="ECO:0000313" key="11">
    <source>
        <dbReference type="Proteomes" id="UP000178082"/>
    </source>
</evidence>
<feature type="binding site" evidence="8">
    <location>
        <position position="72"/>
    </location>
    <ligand>
        <name>substrate</name>
    </ligand>
</feature>
<evidence type="ECO:0000256" key="8">
    <source>
        <dbReference type="HAMAP-Rule" id="MF_00197"/>
    </source>
</evidence>
<dbReference type="Pfam" id="PF01678">
    <property type="entry name" value="DAP_epimerase"/>
    <property type="match status" value="2"/>
</dbReference>
<dbReference type="PANTHER" id="PTHR31689:SF0">
    <property type="entry name" value="DIAMINOPIMELATE EPIMERASE"/>
    <property type="match status" value="1"/>
</dbReference>
<dbReference type="GO" id="GO:0009089">
    <property type="term" value="P:lysine biosynthetic process via diaminopimelate"/>
    <property type="evidence" value="ECO:0007669"/>
    <property type="project" value="UniProtKB-UniRule"/>
</dbReference>
<comment type="subcellular location">
    <subcellularLocation>
        <location evidence="8">Cytoplasm</location>
    </subcellularLocation>
</comment>
<evidence type="ECO:0000256" key="4">
    <source>
        <dbReference type="ARBA" id="ARBA00022605"/>
    </source>
</evidence>
<dbReference type="GO" id="GO:0008837">
    <property type="term" value="F:diaminopimelate epimerase activity"/>
    <property type="evidence" value="ECO:0007669"/>
    <property type="project" value="UniProtKB-UniRule"/>
</dbReference>
<evidence type="ECO:0000313" key="10">
    <source>
        <dbReference type="EMBL" id="OGL53414.1"/>
    </source>
</evidence>
<feature type="binding site" evidence="8">
    <location>
        <position position="19"/>
    </location>
    <ligand>
        <name>substrate</name>
    </ligand>
</feature>
<evidence type="ECO:0000256" key="9">
    <source>
        <dbReference type="PROSITE-ProRule" id="PRU10125"/>
    </source>
</evidence>
<feature type="active site" evidence="9">
    <location>
        <position position="81"/>
    </location>
</feature>
<name>A0A1F7SJM0_9BACT</name>
<comment type="subunit">
    <text evidence="8">Homodimer.</text>
</comment>
<dbReference type="PANTHER" id="PTHR31689">
    <property type="entry name" value="DIAMINOPIMELATE EPIMERASE, CHLOROPLASTIC"/>
    <property type="match status" value="1"/>
</dbReference>
<gene>
    <name evidence="8" type="primary">dapF</name>
    <name evidence="10" type="ORF">A3G31_07900</name>
</gene>
<protein>
    <recommendedName>
        <fullName evidence="3 8">Diaminopimelate epimerase</fullName>
        <shortName evidence="8">DAP epimerase</shortName>
        <ecNumber evidence="3 8">5.1.1.7</ecNumber>
    </recommendedName>
    <alternativeName>
        <fullName evidence="8">PLP-independent amino acid racemase</fullName>
    </alternativeName>
</protein>
<evidence type="ECO:0000256" key="1">
    <source>
        <dbReference type="ARBA" id="ARBA00005196"/>
    </source>
</evidence>
<comment type="function">
    <text evidence="8">Catalyzes the stereoinversion of LL-2,6-diaminopimelate (L,L-DAP) to meso-diaminopimelate (meso-DAP), a precursor of L-lysine and an essential component of the bacterial peptidoglycan.</text>
</comment>
<reference evidence="10 11" key="1">
    <citation type="journal article" date="2016" name="Nat. Commun.">
        <title>Thousands of microbial genomes shed light on interconnected biogeochemical processes in an aquifer system.</title>
        <authorList>
            <person name="Anantharaman K."/>
            <person name="Brown C.T."/>
            <person name="Hug L.A."/>
            <person name="Sharon I."/>
            <person name="Castelle C.J."/>
            <person name="Probst A.J."/>
            <person name="Thomas B.C."/>
            <person name="Singh A."/>
            <person name="Wilkins M.J."/>
            <person name="Karaoz U."/>
            <person name="Brodie E.L."/>
            <person name="Williams K.H."/>
            <person name="Hubbard S.S."/>
            <person name="Banfield J.F."/>
        </authorList>
    </citation>
    <scope>NUCLEOTIDE SEQUENCE [LARGE SCALE GENOMIC DNA]</scope>
</reference>
<feature type="binding site" evidence="8">
    <location>
        <position position="186"/>
    </location>
    <ligand>
        <name>substrate</name>
    </ligand>
</feature>
<organism evidence="10 11">
    <name type="scientific">Candidatus Schekmanbacteria bacterium RIFCSPLOWO2_12_FULL_38_15</name>
    <dbReference type="NCBI Taxonomy" id="1817883"/>
    <lineage>
        <taxon>Bacteria</taxon>
        <taxon>Candidatus Schekmaniibacteriota</taxon>
    </lineage>
</organism>
<proteinExistence type="inferred from homology"/>
<accession>A0A1F7SJM0</accession>
<dbReference type="NCBIfam" id="TIGR00652">
    <property type="entry name" value="DapF"/>
    <property type="match status" value="1"/>
</dbReference>
<keyword evidence="8" id="KW-0963">Cytoplasm</keyword>
<keyword evidence="5 8" id="KW-0457">Lysine biosynthesis</keyword>
<dbReference type="PROSITE" id="PS01326">
    <property type="entry name" value="DAP_EPIMERASE"/>
    <property type="match status" value="1"/>
</dbReference>
<evidence type="ECO:0000256" key="7">
    <source>
        <dbReference type="ARBA" id="ARBA00051712"/>
    </source>
</evidence>
<dbReference type="InterPro" id="IPR018510">
    <property type="entry name" value="DAP_epimerase_AS"/>
</dbReference>
<dbReference type="HAMAP" id="MF_00197">
    <property type="entry name" value="DAP_epimerase"/>
    <property type="match status" value="1"/>
</dbReference>
<evidence type="ECO:0000256" key="3">
    <source>
        <dbReference type="ARBA" id="ARBA00013080"/>
    </source>
</evidence>
<evidence type="ECO:0000256" key="2">
    <source>
        <dbReference type="ARBA" id="ARBA00010219"/>
    </source>
</evidence>
<feature type="binding site" evidence="8">
    <location>
        <begin position="82"/>
        <end position="83"/>
    </location>
    <ligand>
        <name>substrate</name>
    </ligand>
</feature>
<comment type="pathway">
    <text evidence="1 8">Amino-acid biosynthesis; L-lysine biosynthesis via DAP pathway; DL-2,6-diaminopimelate from LL-2,6-diaminopimelate: step 1/1.</text>
</comment>
<comment type="caution">
    <text evidence="8">Lacks conserved residue(s) required for the propagation of feature annotation.</text>
</comment>
<feature type="active site" description="Proton acceptor" evidence="8">
    <location>
        <position position="214"/>
    </location>
</feature>
<dbReference type="InterPro" id="IPR001653">
    <property type="entry name" value="DAP_epimerase_DapF"/>
</dbReference>
<dbReference type="Proteomes" id="UP000178082">
    <property type="component" value="Unassembled WGS sequence"/>
</dbReference>
<feature type="binding site" evidence="8">
    <location>
        <begin position="204"/>
        <end position="205"/>
    </location>
    <ligand>
        <name>substrate</name>
    </ligand>
</feature>
<dbReference type="STRING" id="1817883.A3G31_07900"/>
<keyword evidence="6 8" id="KW-0413">Isomerase</keyword>
<dbReference type="EMBL" id="MGDI01000025">
    <property type="protein sequence ID" value="OGL53414.1"/>
    <property type="molecule type" value="Genomic_DNA"/>
</dbReference>
<sequence>MRSLPVKEIKFTKMVGSGNDFIIIDNRKKLLRIKNLRQFIGKICARRFSIGADGIIFIENSSKADFKWRFYNSDGSEAEMCGNGGRCAARFAFINKIASKNLNFETGAGIIRADIKGERVKIRLTQPKGLRSGIKLKISGKEREVNFVNSGVPHVVHFVDNLDTLKVDEIGREIRYHKKFSPAGTNVNFIKIGKGSCLRIRTYERGVEGETLACGTGAVASALVSSYLGKVKSPVTVYPKSGESLRIYFDKDRNDFSNVCLEGEARVVCNGVMQEEAWKY</sequence>
<feature type="site" description="Could be important to modulate the pK values of the two catalytic cysteine residues" evidence="8">
    <location>
        <position position="204"/>
    </location>
</feature>
<comment type="similarity">
    <text evidence="2 8">Belongs to the diaminopimelate epimerase family.</text>
</comment>
<evidence type="ECO:0000256" key="6">
    <source>
        <dbReference type="ARBA" id="ARBA00023235"/>
    </source>
</evidence>
<feature type="active site" description="Proton donor" evidence="8">
    <location>
        <position position="81"/>
    </location>
</feature>
<dbReference type="UniPathway" id="UPA00034">
    <property type="reaction ID" value="UER00025"/>
</dbReference>
<evidence type="ECO:0000256" key="5">
    <source>
        <dbReference type="ARBA" id="ARBA00023154"/>
    </source>
</evidence>
<keyword evidence="4 8" id="KW-0028">Amino-acid biosynthesis</keyword>
<dbReference type="EC" id="5.1.1.7" evidence="3 8"/>
<comment type="caution">
    <text evidence="10">The sequence shown here is derived from an EMBL/GenBank/DDBJ whole genome shotgun (WGS) entry which is preliminary data.</text>
</comment>
<comment type="catalytic activity">
    <reaction evidence="7 8">
        <text>(2S,6S)-2,6-diaminopimelate = meso-2,6-diaminopimelate</text>
        <dbReference type="Rhea" id="RHEA:15393"/>
        <dbReference type="ChEBI" id="CHEBI:57609"/>
        <dbReference type="ChEBI" id="CHEBI:57791"/>
        <dbReference type="EC" id="5.1.1.7"/>
    </reaction>
</comment>
<feature type="site" description="Could be important to modulate the pK values of the two catalytic cysteine residues" evidence="8">
    <location>
        <position position="154"/>
    </location>
</feature>